<evidence type="ECO:0000313" key="2">
    <source>
        <dbReference type="Proteomes" id="UP000017246"/>
    </source>
</evidence>
<dbReference type="EMBL" id="LN902847">
    <property type="protein sequence ID" value="CDS36265.1"/>
    <property type="molecule type" value="Genomic_DNA"/>
</dbReference>
<gene>
    <name evidence="1" type="ORF">EmuJ_000334800</name>
</gene>
<accession>A0A068XV79</accession>
<protein>
    <submittedName>
        <fullName evidence="1">Uncharacterized protein</fullName>
    </submittedName>
</protein>
<reference evidence="1" key="1">
    <citation type="journal article" date="2013" name="Nature">
        <title>The genomes of four tapeworm species reveal adaptations to parasitism.</title>
        <authorList>
            <person name="Tsai I.J."/>
            <person name="Zarowiecki M."/>
            <person name="Holroyd N."/>
            <person name="Garciarrubio A."/>
            <person name="Sanchez-Flores A."/>
            <person name="Brooks K.L."/>
            <person name="Tracey A."/>
            <person name="Bobes R.J."/>
            <person name="Fragoso G."/>
            <person name="Sciutto E."/>
            <person name="Aslett M."/>
            <person name="Beasley H."/>
            <person name="Bennett H.M."/>
            <person name="Cai J."/>
            <person name="Camicia F."/>
            <person name="Clark R."/>
            <person name="Cucher M."/>
            <person name="De Silva N."/>
            <person name="Day T.A."/>
            <person name="Deplazes P."/>
            <person name="Estrada K."/>
            <person name="Fernandez C."/>
            <person name="Holland P.W."/>
            <person name="Hou J."/>
            <person name="Hu S."/>
            <person name="Huckvale T."/>
            <person name="Hung S.S."/>
            <person name="Kamenetzky L."/>
            <person name="Keane J.A."/>
            <person name="Kiss F."/>
            <person name="Koziol U."/>
            <person name="Lambert O."/>
            <person name="Liu K."/>
            <person name="Luo X."/>
            <person name="Luo Y."/>
            <person name="Macchiaroli N."/>
            <person name="Nichol S."/>
            <person name="Paps J."/>
            <person name="Parkinson J."/>
            <person name="Pouchkina-Stantcheva N."/>
            <person name="Riddiford N."/>
            <person name="Rosenzvit M."/>
            <person name="Salinas G."/>
            <person name="Wasmuth J.D."/>
            <person name="Zamanian M."/>
            <person name="Zheng Y."/>
            <person name="Cai X."/>
            <person name="Soberon X."/>
            <person name="Olson P.D."/>
            <person name="Laclette J.P."/>
            <person name="Brehm K."/>
            <person name="Berriman M."/>
            <person name="Garciarrubio A."/>
            <person name="Bobes R.J."/>
            <person name="Fragoso G."/>
            <person name="Sanchez-Flores A."/>
            <person name="Estrada K."/>
            <person name="Cevallos M.A."/>
            <person name="Morett E."/>
            <person name="Gonzalez V."/>
            <person name="Portillo T."/>
            <person name="Ochoa-Leyva A."/>
            <person name="Jose M.V."/>
            <person name="Sciutto E."/>
            <person name="Landa A."/>
            <person name="Jimenez L."/>
            <person name="Valdes V."/>
            <person name="Carrero J.C."/>
            <person name="Larralde C."/>
            <person name="Morales-Montor J."/>
            <person name="Limon-Lason J."/>
            <person name="Soberon X."/>
            <person name="Laclette J.P."/>
        </authorList>
    </citation>
    <scope>NUCLEOTIDE SEQUENCE [LARGE SCALE GENOMIC DNA]</scope>
</reference>
<name>A0A068XV79_ECHMU</name>
<proteinExistence type="predicted"/>
<dbReference type="AlphaFoldDB" id="A0A068XV79"/>
<organism evidence="1 2">
    <name type="scientific">Echinococcus multilocularis</name>
    <name type="common">Fox tapeworm</name>
    <dbReference type="NCBI Taxonomy" id="6211"/>
    <lineage>
        <taxon>Eukaryota</taxon>
        <taxon>Metazoa</taxon>
        <taxon>Spiralia</taxon>
        <taxon>Lophotrochozoa</taxon>
        <taxon>Platyhelminthes</taxon>
        <taxon>Cestoda</taxon>
        <taxon>Eucestoda</taxon>
        <taxon>Cyclophyllidea</taxon>
        <taxon>Taeniidae</taxon>
        <taxon>Echinococcus</taxon>
    </lineage>
</organism>
<evidence type="ECO:0000313" key="1">
    <source>
        <dbReference type="EMBL" id="CDS36265.1"/>
    </source>
</evidence>
<keyword evidence="2" id="KW-1185">Reference proteome</keyword>
<sequence>MVLIPDVCLFPCNDTATGSMVIHYRPLKSIGVEKDWRVLSKPGGHVAKMEVDITEAEDSAWLIPCHEHYVLLKKTKDNPAFLLFYVPGFRASPPIIRCLIDKMHNCML</sequence>
<dbReference type="Proteomes" id="UP000017246">
    <property type="component" value="Unassembled WGS sequence"/>
</dbReference>
<reference evidence="1" key="2">
    <citation type="submission" date="2015-11" db="EMBL/GenBank/DDBJ databases">
        <authorList>
            <person name="Zhang Y."/>
            <person name="Guo Z."/>
        </authorList>
    </citation>
    <scope>NUCLEOTIDE SEQUENCE</scope>
</reference>